<reference evidence="3" key="1">
    <citation type="journal article" date="2015" name="Nature">
        <title>Complex archaea that bridge the gap between prokaryotes and eukaryotes.</title>
        <authorList>
            <person name="Spang A."/>
            <person name="Saw J.H."/>
            <person name="Jorgensen S.L."/>
            <person name="Zaremba-Niedzwiedzka K."/>
            <person name="Martijn J."/>
            <person name="Lind A.E."/>
            <person name="van Eijk R."/>
            <person name="Schleper C."/>
            <person name="Guy L."/>
            <person name="Ettema T.J."/>
        </authorList>
    </citation>
    <scope>NUCLEOTIDE SEQUENCE</scope>
</reference>
<dbReference type="Gene3D" id="3.40.50.720">
    <property type="entry name" value="NAD(P)-binding Rossmann-like Domain"/>
    <property type="match status" value="1"/>
</dbReference>
<comment type="caution">
    <text evidence="3">The sequence shown here is derived from an EMBL/GenBank/DDBJ whole genome shotgun (WGS) entry which is preliminary data.</text>
</comment>
<dbReference type="InterPro" id="IPR036291">
    <property type="entry name" value="NAD(P)-bd_dom_sf"/>
</dbReference>
<dbReference type="PANTHER" id="PTHR11092">
    <property type="entry name" value="SUGAR NUCLEOTIDE EPIMERASE RELATED"/>
    <property type="match status" value="1"/>
</dbReference>
<feature type="domain" description="DUF1731" evidence="2">
    <location>
        <begin position="249"/>
        <end position="295"/>
    </location>
</feature>
<protein>
    <recommendedName>
        <fullName evidence="4">TIGR01777 family protein</fullName>
    </recommendedName>
</protein>
<dbReference type="InterPro" id="IPR013549">
    <property type="entry name" value="DUF1731"/>
</dbReference>
<gene>
    <name evidence="3" type="ORF">LCGC14_0552910</name>
</gene>
<dbReference type="EMBL" id="LAZR01000765">
    <property type="protein sequence ID" value="KKN58356.1"/>
    <property type="molecule type" value="Genomic_DNA"/>
</dbReference>
<dbReference type="InterPro" id="IPR010099">
    <property type="entry name" value="SDR39U1"/>
</dbReference>
<dbReference type="CDD" id="cd05242">
    <property type="entry name" value="SDR_a8"/>
    <property type="match status" value="1"/>
</dbReference>
<evidence type="ECO:0000313" key="3">
    <source>
        <dbReference type="EMBL" id="KKN58356.1"/>
    </source>
</evidence>
<feature type="domain" description="NAD-dependent epimerase/dehydratase" evidence="1">
    <location>
        <begin position="3"/>
        <end position="215"/>
    </location>
</feature>
<evidence type="ECO:0000259" key="2">
    <source>
        <dbReference type="Pfam" id="PF08338"/>
    </source>
</evidence>
<dbReference type="NCBIfam" id="TIGR01777">
    <property type="entry name" value="yfcH"/>
    <property type="match status" value="1"/>
</dbReference>
<sequence>MHIFVTGATGLIGKHLCPFLLHHNTVTVLSRNPTKANVLLGHKVKAVSNVNTVDFNTVDIIINLAGEPIVNKRWSDKQKQIIRGSRIGITQQISEAIKACSTPPHTFISGSAVGFYGRQNSNTIDETCENPHDEFSHQLCKDWENAALLAQSEQTRVCLLRTGIVLAKKGGALSKMLPAFKLCLGGPIGDGEQGMSWIHIDDMIQLILFIIRHPEISGPVNATAPNPVSNAQFSKSLGETLSRPAFIPMPTVVLKLLMGEMSDLLTTGQFVVPKKVLAHNYRFHHPDIKSALESLV</sequence>
<dbReference type="Pfam" id="PF08338">
    <property type="entry name" value="DUF1731"/>
    <property type="match status" value="1"/>
</dbReference>
<evidence type="ECO:0000259" key="1">
    <source>
        <dbReference type="Pfam" id="PF01370"/>
    </source>
</evidence>
<proteinExistence type="predicted"/>
<evidence type="ECO:0008006" key="4">
    <source>
        <dbReference type="Google" id="ProtNLM"/>
    </source>
</evidence>
<dbReference type="PANTHER" id="PTHR11092:SF0">
    <property type="entry name" value="EPIMERASE FAMILY PROTEIN SDR39U1"/>
    <property type="match status" value="1"/>
</dbReference>
<name>A0A0F9UAS8_9ZZZZ</name>
<accession>A0A0F9UAS8</accession>
<organism evidence="3">
    <name type="scientific">marine sediment metagenome</name>
    <dbReference type="NCBI Taxonomy" id="412755"/>
    <lineage>
        <taxon>unclassified sequences</taxon>
        <taxon>metagenomes</taxon>
        <taxon>ecological metagenomes</taxon>
    </lineage>
</organism>
<dbReference type="InterPro" id="IPR001509">
    <property type="entry name" value="Epimerase_deHydtase"/>
</dbReference>
<dbReference type="Pfam" id="PF01370">
    <property type="entry name" value="Epimerase"/>
    <property type="match status" value="1"/>
</dbReference>
<dbReference type="SUPFAM" id="SSF51735">
    <property type="entry name" value="NAD(P)-binding Rossmann-fold domains"/>
    <property type="match status" value="1"/>
</dbReference>
<dbReference type="AlphaFoldDB" id="A0A0F9UAS8"/>